<keyword evidence="1" id="KW-0649">Protein kinase inhibitor</keyword>
<reference evidence="1 2" key="1">
    <citation type="submission" date="2024-06" db="EMBL/GenBank/DDBJ databases">
        <title>The draft genome of Grus japonensis, version 3.</title>
        <authorList>
            <person name="Nabeshima K."/>
            <person name="Suzuki S."/>
            <person name="Onuma M."/>
        </authorList>
    </citation>
    <scope>NUCLEOTIDE SEQUENCE [LARGE SCALE GENOMIC DNA]</scope>
    <source>
        <strain evidence="1 2">451A</strain>
    </source>
</reference>
<evidence type="ECO:0000313" key="2">
    <source>
        <dbReference type="Proteomes" id="UP001623348"/>
    </source>
</evidence>
<sequence length="96" mass="10972">MGSGIECTLSKFANDTKLCGGVNMLEGRDAIQRDLDRLERWACANCMKFKAKCKVLHMGQGSPKHNYRLGREWIENSPEEKDLRVLVDKKLNMSQQ</sequence>
<comment type="caution">
    <text evidence="1">The sequence shown here is derived from an EMBL/GenBank/DDBJ whole genome shotgun (WGS) entry which is preliminary data.</text>
</comment>
<name>A0ABC9VWB1_GRUJA</name>
<protein>
    <submittedName>
        <fullName evidence="1">cAMP-dependent protein kinase inhibitor alpha</fullName>
    </submittedName>
</protein>
<keyword evidence="2" id="KW-1185">Reference proteome</keyword>
<gene>
    <name evidence="1" type="ORF">GRJ2_000177800</name>
</gene>
<proteinExistence type="predicted"/>
<dbReference type="EMBL" id="BAAFJT010000001">
    <property type="protein sequence ID" value="GAB0177126.1"/>
    <property type="molecule type" value="Genomic_DNA"/>
</dbReference>
<dbReference type="GO" id="GO:0004860">
    <property type="term" value="F:protein kinase inhibitor activity"/>
    <property type="evidence" value="ECO:0007669"/>
    <property type="project" value="UniProtKB-KW"/>
</dbReference>
<accession>A0ABC9VWB1</accession>
<dbReference type="Proteomes" id="UP001623348">
    <property type="component" value="Unassembled WGS sequence"/>
</dbReference>
<dbReference type="PANTHER" id="PTHR33332">
    <property type="entry name" value="REVERSE TRANSCRIPTASE DOMAIN-CONTAINING PROTEIN"/>
    <property type="match status" value="1"/>
</dbReference>
<organism evidence="1 2">
    <name type="scientific">Grus japonensis</name>
    <name type="common">Japanese crane</name>
    <name type="synonym">Red-crowned crane</name>
    <dbReference type="NCBI Taxonomy" id="30415"/>
    <lineage>
        <taxon>Eukaryota</taxon>
        <taxon>Metazoa</taxon>
        <taxon>Chordata</taxon>
        <taxon>Craniata</taxon>
        <taxon>Vertebrata</taxon>
        <taxon>Euteleostomi</taxon>
        <taxon>Archelosauria</taxon>
        <taxon>Archosauria</taxon>
        <taxon>Dinosauria</taxon>
        <taxon>Saurischia</taxon>
        <taxon>Theropoda</taxon>
        <taxon>Coelurosauria</taxon>
        <taxon>Aves</taxon>
        <taxon>Neognathae</taxon>
        <taxon>Neoaves</taxon>
        <taxon>Gruiformes</taxon>
        <taxon>Gruidae</taxon>
        <taxon>Grus</taxon>
    </lineage>
</organism>
<dbReference type="AlphaFoldDB" id="A0ABC9VWB1"/>
<evidence type="ECO:0000313" key="1">
    <source>
        <dbReference type="EMBL" id="GAB0177126.1"/>
    </source>
</evidence>